<feature type="signal peptide" evidence="1">
    <location>
        <begin position="1"/>
        <end position="22"/>
    </location>
</feature>
<dbReference type="SUPFAM" id="SSF53254">
    <property type="entry name" value="Phosphoglycerate mutase-like"/>
    <property type="match status" value="1"/>
</dbReference>
<protein>
    <submittedName>
        <fullName evidence="2">Phosphoglycerate mutase</fullName>
    </submittedName>
</protein>
<evidence type="ECO:0000313" key="3">
    <source>
        <dbReference type="Proteomes" id="UP000326509"/>
    </source>
</evidence>
<dbReference type="PROSITE" id="PS51257">
    <property type="entry name" value="PROKAR_LIPOPROTEIN"/>
    <property type="match status" value="1"/>
</dbReference>
<keyword evidence="1" id="KW-0732">Signal</keyword>
<dbReference type="OrthoDB" id="3296006at2"/>
<gene>
    <name evidence="2" type="ORF">ULMA_29870</name>
</gene>
<accession>A0A5J4ISC9</accession>
<name>A0A5J4ISC9_9FLAO</name>
<dbReference type="GO" id="GO:0005737">
    <property type="term" value="C:cytoplasm"/>
    <property type="evidence" value="ECO:0007669"/>
    <property type="project" value="TreeGrafter"/>
</dbReference>
<dbReference type="PANTHER" id="PTHR48100">
    <property type="entry name" value="BROAD-SPECIFICITY PHOSPHATASE YOR283W-RELATED"/>
    <property type="match status" value="1"/>
</dbReference>
<dbReference type="Proteomes" id="UP000326509">
    <property type="component" value="Unassembled WGS sequence"/>
</dbReference>
<dbReference type="AlphaFoldDB" id="A0A5J4ISC9"/>
<feature type="chain" id="PRO_5023907307" evidence="1">
    <location>
        <begin position="23"/>
        <end position="173"/>
    </location>
</feature>
<dbReference type="InterPro" id="IPR029033">
    <property type="entry name" value="His_PPase_superfam"/>
</dbReference>
<dbReference type="PANTHER" id="PTHR48100:SF1">
    <property type="entry name" value="HISTIDINE PHOSPHATASE FAMILY PROTEIN-RELATED"/>
    <property type="match status" value="1"/>
</dbReference>
<evidence type="ECO:0000256" key="1">
    <source>
        <dbReference type="SAM" id="SignalP"/>
    </source>
</evidence>
<dbReference type="InterPro" id="IPR013078">
    <property type="entry name" value="His_Pase_superF_clade-1"/>
</dbReference>
<dbReference type="Gene3D" id="3.40.50.1240">
    <property type="entry name" value="Phosphoglycerate mutase-like"/>
    <property type="match status" value="1"/>
</dbReference>
<sequence>MRKFILLLIVAIVFFSCGNSTQKSNSQSDNDAPTTTTFYLVRHAEKDLTVKNDPVLTPQGEERAKKLATYFKNIDAVYSTPYIRTQETAKPTALANNLDIQTYQPNKLFNKALLKKHKGQQVLIVGHSNTIPQLVNKIMGDKTLEDIPDEVYNRIYKVEFVDGKATSKMTILD</sequence>
<dbReference type="CDD" id="cd07067">
    <property type="entry name" value="HP_PGM_like"/>
    <property type="match status" value="1"/>
</dbReference>
<comment type="caution">
    <text evidence="2">The sequence shown here is derived from an EMBL/GenBank/DDBJ whole genome shotgun (WGS) entry which is preliminary data.</text>
</comment>
<dbReference type="Pfam" id="PF00300">
    <property type="entry name" value="His_Phos_1"/>
    <property type="match status" value="1"/>
</dbReference>
<dbReference type="RefSeq" id="WP_151675305.1">
    <property type="nucleotide sequence ID" value="NZ_BKCG01000011.1"/>
</dbReference>
<keyword evidence="3" id="KW-1185">Reference proteome</keyword>
<organism evidence="2 3">
    <name type="scientific">Patiriisocius marinus</name>
    <dbReference type="NCBI Taxonomy" id="1397112"/>
    <lineage>
        <taxon>Bacteria</taxon>
        <taxon>Pseudomonadati</taxon>
        <taxon>Bacteroidota</taxon>
        <taxon>Flavobacteriia</taxon>
        <taxon>Flavobacteriales</taxon>
        <taxon>Flavobacteriaceae</taxon>
        <taxon>Patiriisocius</taxon>
    </lineage>
</organism>
<dbReference type="GO" id="GO:0016791">
    <property type="term" value="F:phosphatase activity"/>
    <property type="evidence" value="ECO:0007669"/>
    <property type="project" value="TreeGrafter"/>
</dbReference>
<proteinExistence type="predicted"/>
<reference evidence="2 3" key="1">
    <citation type="submission" date="2019-08" db="EMBL/GenBank/DDBJ databases">
        <title>Draft genome sequence of Ulvibacter marinus type strain NBRC 109484.</title>
        <authorList>
            <person name="Kawano K."/>
            <person name="Ushijima N."/>
            <person name="Kihara M."/>
            <person name="Itoh H."/>
        </authorList>
    </citation>
    <scope>NUCLEOTIDE SEQUENCE [LARGE SCALE GENOMIC DNA]</scope>
    <source>
        <strain evidence="2 3">NBRC 109484</strain>
    </source>
</reference>
<dbReference type="EMBL" id="BKCG01000011">
    <property type="protein sequence ID" value="GER60879.1"/>
    <property type="molecule type" value="Genomic_DNA"/>
</dbReference>
<dbReference type="InterPro" id="IPR050275">
    <property type="entry name" value="PGM_Phosphatase"/>
</dbReference>
<evidence type="ECO:0000313" key="2">
    <source>
        <dbReference type="EMBL" id="GER60879.1"/>
    </source>
</evidence>
<dbReference type="SMART" id="SM00855">
    <property type="entry name" value="PGAM"/>
    <property type="match status" value="1"/>
</dbReference>